<proteinExistence type="predicted"/>
<dbReference type="SUPFAM" id="SSF52540">
    <property type="entry name" value="P-loop containing nucleoside triphosphate hydrolases"/>
    <property type="match status" value="1"/>
</dbReference>
<reference evidence="1 2" key="2">
    <citation type="journal article" date="2019" name="G3 (Bethesda)">
        <title>Hybrid Assembly of the Genome of the Entomopathogenic Nematode Steinernema carpocapsae Identifies the X-Chromosome.</title>
        <authorList>
            <person name="Serra L."/>
            <person name="Macchietto M."/>
            <person name="Macias-Munoz A."/>
            <person name="McGill C.J."/>
            <person name="Rodriguez I.M."/>
            <person name="Rodriguez B."/>
            <person name="Murad R."/>
            <person name="Mortazavi A."/>
        </authorList>
    </citation>
    <scope>NUCLEOTIDE SEQUENCE [LARGE SCALE GENOMIC DNA]</scope>
    <source>
        <strain evidence="1 2">ALL</strain>
    </source>
</reference>
<keyword evidence="2" id="KW-1185">Reference proteome</keyword>
<dbReference type="Pfam" id="PF00071">
    <property type="entry name" value="Ras"/>
    <property type="match status" value="1"/>
</dbReference>
<dbReference type="Gene3D" id="3.40.50.300">
    <property type="entry name" value="P-loop containing nucleotide triphosphate hydrolases"/>
    <property type="match status" value="1"/>
</dbReference>
<dbReference type="GO" id="GO:0005525">
    <property type="term" value="F:GTP binding"/>
    <property type="evidence" value="ECO:0007669"/>
    <property type="project" value="InterPro"/>
</dbReference>
<dbReference type="AlphaFoldDB" id="A0A4U5P126"/>
<gene>
    <name evidence="1" type="ORF">L596_013732</name>
</gene>
<comment type="caution">
    <text evidence="1">The sequence shown here is derived from an EMBL/GenBank/DDBJ whole genome shotgun (WGS) entry which is preliminary data.</text>
</comment>
<dbReference type="EMBL" id="AZBU02000003">
    <property type="protein sequence ID" value="TKR89666.1"/>
    <property type="molecule type" value="Genomic_DNA"/>
</dbReference>
<protein>
    <submittedName>
        <fullName evidence="1">Uncharacterized protein</fullName>
    </submittedName>
</protein>
<dbReference type="Proteomes" id="UP000298663">
    <property type="component" value="Unassembled WGS sequence"/>
</dbReference>
<evidence type="ECO:0000313" key="2">
    <source>
        <dbReference type="Proteomes" id="UP000298663"/>
    </source>
</evidence>
<dbReference type="InterPro" id="IPR001806">
    <property type="entry name" value="Small_GTPase"/>
</dbReference>
<sequence length="92" mass="10389">MPFARRNFPQIPVIIVANKVDLRYSGKLDWVVTPEMGHQFAETHAAAGYLECSSLYDHGVQLLLEKAVKLAKERREAEQAKKGNSIFVSNIF</sequence>
<dbReference type="GO" id="GO:0003924">
    <property type="term" value="F:GTPase activity"/>
    <property type="evidence" value="ECO:0007669"/>
    <property type="project" value="InterPro"/>
</dbReference>
<accession>A0A4U5P126</accession>
<name>A0A4U5P126_STECR</name>
<reference evidence="1 2" key="1">
    <citation type="journal article" date="2015" name="Genome Biol.">
        <title>Comparative genomics of Steinernema reveals deeply conserved gene regulatory networks.</title>
        <authorList>
            <person name="Dillman A.R."/>
            <person name="Macchietto M."/>
            <person name="Porter C.F."/>
            <person name="Rogers A."/>
            <person name="Williams B."/>
            <person name="Antoshechkin I."/>
            <person name="Lee M.M."/>
            <person name="Goodwin Z."/>
            <person name="Lu X."/>
            <person name="Lewis E.E."/>
            <person name="Goodrich-Blair H."/>
            <person name="Stock S.P."/>
            <person name="Adams B.J."/>
            <person name="Sternberg P.W."/>
            <person name="Mortazavi A."/>
        </authorList>
    </citation>
    <scope>NUCLEOTIDE SEQUENCE [LARGE SCALE GENOMIC DNA]</scope>
    <source>
        <strain evidence="1 2">ALL</strain>
    </source>
</reference>
<evidence type="ECO:0000313" key="1">
    <source>
        <dbReference type="EMBL" id="TKR89666.1"/>
    </source>
</evidence>
<dbReference type="InterPro" id="IPR027417">
    <property type="entry name" value="P-loop_NTPase"/>
</dbReference>
<dbReference type="STRING" id="34508.A0A4U5P126"/>
<organism evidence="1 2">
    <name type="scientific">Steinernema carpocapsae</name>
    <name type="common">Entomopathogenic nematode</name>
    <dbReference type="NCBI Taxonomy" id="34508"/>
    <lineage>
        <taxon>Eukaryota</taxon>
        <taxon>Metazoa</taxon>
        <taxon>Ecdysozoa</taxon>
        <taxon>Nematoda</taxon>
        <taxon>Chromadorea</taxon>
        <taxon>Rhabditida</taxon>
        <taxon>Tylenchina</taxon>
        <taxon>Panagrolaimomorpha</taxon>
        <taxon>Strongyloidoidea</taxon>
        <taxon>Steinernematidae</taxon>
        <taxon>Steinernema</taxon>
    </lineage>
</organism>